<feature type="region of interest" description="Disordered" evidence="1">
    <location>
        <begin position="129"/>
        <end position="229"/>
    </location>
</feature>
<accession>A0AA35K0V0</accession>
<evidence type="ECO:0000256" key="1">
    <source>
        <dbReference type="SAM" id="MobiDB-lite"/>
    </source>
</evidence>
<feature type="region of interest" description="Disordered" evidence="1">
    <location>
        <begin position="1"/>
        <end position="39"/>
    </location>
</feature>
<dbReference type="AlphaFoldDB" id="A0AA35K0V0"/>
<feature type="region of interest" description="Disordered" evidence="1">
    <location>
        <begin position="73"/>
        <end position="105"/>
    </location>
</feature>
<feature type="compositionally biased region" description="Polar residues" evidence="1">
    <location>
        <begin position="203"/>
        <end position="213"/>
    </location>
</feature>
<dbReference type="EMBL" id="OX395128">
    <property type="protein sequence ID" value="CAI5769126.1"/>
    <property type="molecule type" value="Genomic_DNA"/>
</dbReference>
<reference evidence="2" key="1">
    <citation type="submission" date="2022-12" db="EMBL/GenBank/DDBJ databases">
        <authorList>
            <person name="Alioto T."/>
            <person name="Alioto T."/>
            <person name="Gomez Garrido J."/>
        </authorList>
    </citation>
    <scope>NUCLEOTIDE SEQUENCE</scope>
</reference>
<sequence length="229" mass="27183">MSAVQRRRKAYYQRRRQKRSRKILSRRRRLHSRRKKKARTRRIVRYARSQYQKRRQPMSRYFDRRMRANVLSAHKAKHTMCSQRSKAYSRKPSRMGRPRNKKHYTRTRSGLLHAKLKKRAAIKAKLKKALKKHARRTGTSALKKAQRKPRRTENDIFYSLANPSMPKAASPSEDRQTKKQSVRFTTPGNPKNKEMEQQEDLSTDNQSSQQTVTPKKRGRHAGTSVCKSR</sequence>
<keyword evidence="3" id="KW-1185">Reference proteome</keyword>
<proteinExistence type="predicted"/>
<name>A0AA35K0V0_9SAUR</name>
<dbReference type="Proteomes" id="UP001178461">
    <property type="component" value="Chromosome 3"/>
</dbReference>
<evidence type="ECO:0000313" key="2">
    <source>
        <dbReference type="EMBL" id="CAI5769126.1"/>
    </source>
</evidence>
<gene>
    <name evidence="2" type="ORF">PODLI_1B015806</name>
</gene>
<feature type="compositionally biased region" description="Basic residues" evidence="1">
    <location>
        <begin position="87"/>
        <end position="105"/>
    </location>
</feature>
<evidence type="ECO:0000313" key="3">
    <source>
        <dbReference type="Proteomes" id="UP001178461"/>
    </source>
</evidence>
<organism evidence="2 3">
    <name type="scientific">Podarcis lilfordi</name>
    <name type="common">Lilford's wall lizard</name>
    <dbReference type="NCBI Taxonomy" id="74358"/>
    <lineage>
        <taxon>Eukaryota</taxon>
        <taxon>Metazoa</taxon>
        <taxon>Chordata</taxon>
        <taxon>Craniata</taxon>
        <taxon>Vertebrata</taxon>
        <taxon>Euteleostomi</taxon>
        <taxon>Lepidosauria</taxon>
        <taxon>Squamata</taxon>
        <taxon>Bifurcata</taxon>
        <taxon>Unidentata</taxon>
        <taxon>Episquamata</taxon>
        <taxon>Laterata</taxon>
        <taxon>Lacertibaenia</taxon>
        <taxon>Lacertidae</taxon>
        <taxon>Podarcis</taxon>
    </lineage>
</organism>
<protein>
    <submittedName>
        <fullName evidence="2">Uncharacterized protein</fullName>
    </submittedName>
</protein>